<dbReference type="EMBL" id="LR796193">
    <property type="protein sequence ID" value="CAB4126307.1"/>
    <property type="molecule type" value="Genomic_DNA"/>
</dbReference>
<gene>
    <name evidence="2" type="ORF">UFOVP70_51</name>
</gene>
<organism evidence="2">
    <name type="scientific">uncultured Caudovirales phage</name>
    <dbReference type="NCBI Taxonomy" id="2100421"/>
    <lineage>
        <taxon>Viruses</taxon>
        <taxon>Duplodnaviria</taxon>
        <taxon>Heunggongvirae</taxon>
        <taxon>Uroviricota</taxon>
        <taxon>Caudoviricetes</taxon>
        <taxon>Peduoviridae</taxon>
        <taxon>Maltschvirus</taxon>
        <taxon>Maltschvirus maltsch</taxon>
    </lineage>
</organism>
<feature type="transmembrane region" description="Helical" evidence="1">
    <location>
        <begin position="129"/>
        <end position="149"/>
    </location>
</feature>
<evidence type="ECO:0008006" key="3">
    <source>
        <dbReference type="Google" id="ProtNLM"/>
    </source>
</evidence>
<name>A0A6J5KZ58_9CAUD</name>
<reference evidence="2" key="1">
    <citation type="submission" date="2020-04" db="EMBL/GenBank/DDBJ databases">
        <authorList>
            <person name="Chiriac C."/>
            <person name="Salcher M."/>
            <person name="Ghai R."/>
            <person name="Kavagutti S V."/>
        </authorList>
    </citation>
    <scope>NUCLEOTIDE SEQUENCE</scope>
</reference>
<keyword evidence="1" id="KW-1133">Transmembrane helix</keyword>
<accession>A0A6J5KZ58</accession>
<evidence type="ECO:0000313" key="2">
    <source>
        <dbReference type="EMBL" id="CAB4126307.1"/>
    </source>
</evidence>
<feature type="transmembrane region" description="Helical" evidence="1">
    <location>
        <begin position="95"/>
        <end position="117"/>
    </location>
</feature>
<evidence type="ECO:0000256" key="1">
    <source>
        <dbReference type="SAM" id="Phobius"/>
    </source>
</evidence>
<proteinExistence type="predicted"/>
<protein>
    <recommendedName>
        <fullName evidence="3">Holin of 3TMs, for gene-transfer release</fullName>
    </recommendedName>
</protein>
<keyword evidence="1" id="KW-0812">Transmembrane</keyword>
<sequence>MNELFALLKGIAPNLATAVAGPFGAAAVSAIAGKLGVSDAVESVVQAIGNDPQAAQKLAELELEYAKLDAADRDSARKRELEIATSASAPWYSKMVTPALALGVFLLWAAINYTLLTGSNAIPDAMREIVIRMLGSLDAATMLILSYYFGNSHKH</sequence>
<keyword evidence="1" id="KW-0472">Membrane</keyword>